<evidence type="ECO:0000256" key="1">
    <source>
        <dbReference type="ARBA" id="ARBA00004162"/>
    </source>
</evidence>
<feature type="region of interest" description="Disordered" evidence="10">
    <location>
        <begin position="85"/>
        <end position="150"/>
    </location>
</feature>
<evidence type="ECO:0000256" key="10">
    <source>
        <dbReference type="SAM" id="MobiDB-lite"/>
    </source>
</evidence>
<comment type="caution">
    <text evidence="11">The sequence shown here is derived from an EMBL/GenBank/DDBJ whole genome shotgun (WGS) entry which is preliminary data.</text>
</comment>
<evidence type="ECO:0000256" key="2">
    <source>
        <dbReference type="ARBA" id="ARBA00006742"/>
    </source>
</evidence>
<proteinExistence type="inferred from homology"/>
<reference evidence="11" key="1">
    <citation type="submission" date="2020-12" db="EMBL/GenBank/DDBJ databases">
        <title>Genome public.</title>
        <authorList>
            <person name="Sun Q."/>
        </authorList>
    </citation>
    <scope>NUCLEOTIDE SEQUENCE</scope>
    <source>
        <strain evidence="11">CCM 8863</strain>
    </source>
</reference>
<protein>
    <submittedName>
        <fullName evidence="11">Preprotein translocase subunit YajC</fullName>
    </submittedName>
</protein>
<dbReference type="PANTHER" id="PTHR33909">
    <property type="entry name" value="SEC TRANSLOCON ACCESSORY COMPLEX SUBUNIT YAJC"/>
    <property type="match status" value="1"/>
</dbReference>
<dbReference type="SMART" id="SM01323">
    <property type="entry name" value="YajC"/>
    <property type="match status" value="1"/>
</dbReference>
<name>A0A934I4E3_9CORY</name>
<evidence type="ECO:0000256" key="3">
    <source>
        <dbReference type="ARBA" id="ARBA00022448"/>
    </source>
</evidence>
<dbReference type="Proteomes" id="UP000645966">
    <property type="component" value="Unassembled WGS sequence"/>
</dbReference>
<feature type="compositionally biased region" description="Basic and acidic residues" evidence="10">
    <location>
        <begin position="95"/>
        <end position="117"/>
    </location>
</feature>
<dbReference type="PANTHER" id="PTHR33909:SF1">
    <property type="entry name" value="SEC TRANSLOCON ACCESSORY COMPLEX SUBUNIT YAJC"/>
    <property type="match status" value="1"/>
</dbReference>
<dbReference type="Pfam" id="PF02699">
    <property type="entry name" value="YajC"/>
    <property type="match status" value="1"/>
</dbReference>
<evidence type="ECO:0000313" key="12">
    <source>
        <dbReference type="Proteomes" id="UP000645966"/>
    </source>
</evidence>
<gene>
    <name evidence="11" type="primary">yajC</name>
    <name evidence="11" type="ORF">JDV75_04430</name>
</gene>
<dbReference type="EMBL" id="JAEIOS010000011">
    <property type="protein sequence ID" value="MBI8989009.1"/>
    <property type="molecule type" value="Genomic_DNA"/>
</dbReference>
<dbReference type="InterPro" id="IPR003849">
    <property type="entry name" value="Preprotein_translocase_YajC"/>
</dbReference>
<comment type="similarity">
    <text evidence="2">Belongs to the YajC family.</text>
</comment>
<keyword evidence="4" id="KW-1003">Cell membrane</keyword>
<dbReference type="GO" id="GO:0015031">
    <property type="term" value="P:protein transport"/>
    <property type="evidence" value="ECO:0007669"/>
    <property type="project" value="UniProtKB-KW"/>
</dbReference>
<dbReference type="AlphaFoldDB" id="A0A934I4E3"/>
<keyword evidence="5" id="KW-0812">Transmembrane</keyword>
<dbReference type="GO" id="GO:0005886">
    <property type="term" value="C:plasma membrane"/>
    <property type="evidence" value="ECO:0007669"/>
    <property type="project" value="UniProtKB-SubCell"/>
</dbReference>
<evidence type="ECO:0000256" key="9">
    <source>
        <dbReference type="ARBA" id="ARBA00023136"/>
    </source>
</evidence>
<dbReference type="RefSeq" id="WP_198738034.1">
    <property type="nucleotide sequence ID" value="NZ_JAEIOS010000011.1"/>
</dbReference>
<evidence type="ECO:0000256" key="8">
    <source>
        <dbReference type="ARBA" id="ARBA00023010"/>
    </source>
</evidence>
<accession>A0A934I4E3</accession>
<evidence type="ECO:0000256" key="5">
    <source>
        <dbReference type="ARBA" id="ARBA00022692"/>
    </source>
</evidence>
<evidence type="ECO:0000313" key="11">
    <source>
        <dbReference type="EMBL" id="MBI8989009.1"/>
    </source>
</evidence>
<organism evidence="11 12">
    <name type="scientific">Corynebacterium meridianum</name>
    <dbReference type="NCBI Taxonomy" id="2765363"/>
    <lineage>
        <taxon>Bacteria</taxon>
        <taxon>Bacillati</taxon>
        <taxon>Actinomycetota</taxon>
        <taxon>Actinomycetes</taxon>
        <taxon>Mycobacteriales</taxon>
        <taxon>Corynebacteriaceae</taxon>
        <taxon>Corynebacterium</taxon>
    </lineage>
</organism>
<keyword evidence="8" id="KW-0811">Translocation</keyword>
<keyword evidence="7" id="KW-1133">Transmembrane helix</keyword>
<keyword evidence="9" id="KW-0472">Membrane</keyword>
<evidence type="ECO:0000256" key="4">
    <source>
        <dbReference type="ARBA" id="ARBA00022475"/>
    </source>
</evidence>
<keyword evidence="12" id="KW-1185">Reference proteome</keyword>
<evidence type="ECO:0000256" key="7">
    <source>
        <dbReference type="ARBA" id="ARBA00022989"/>
    </source>
</evidence>
<sequence>MELLLLAAIAAVFIIPTTIQARRQRRRMEEIQALQDSLRAGDRVVTTSGVHGVVRGMSDELVDLEISVGVTMTWERSAIIRKVDPSAPAVAATTGDERFWEDADAQPDDHAPERNADSVESAPAGMPDADGPSAADAHGGRETGETEDRK</sequence>
<keyword evidence="6" id="KW-0653">Protein transport</keyword>
<keyword evidence="3" id="KW-0813">Transport</keyword>
<dbReference type="NCBIfam" id="TIGR00739">
    <property type="entry name" value="yajC"/>
    <property type="match status" value="1"/>
</dbReference>
<feature type="compositionally biased region" description="Basic and acidic residues" evidence="10">
    <location>
        <begin position="138"/>
        <end position="150"/>
    </location>
</feature>
<evidence type="ECO:0000256" key="6">
    <source>
        <dbReference type="ARBA" id="ARBA00022927"/>
    </source>
</evidence>
<comment type="subcellular location">
    <subcellularLocation>
        <location evidence="1">Cell membrane</location>
        <topology evidence="1">Single-pass membrane protein</topology>
    </subcellularLocation>
</comment>